<evidence type="ECO:0000256" key="9">
    <source>
        <dbReference type="SAM" id="Phobius"/>
    </source>
</evidence>
<dbReference type="AlphaFoldDB" id="A0A4D7BAS4"/>
<dbReference type="RefSeq" id="WP_136963298.1">
    <property type="nucleotide sequence ID" value="NZ_CP039690.1"/>
</dbReference>
<feature type="transmembrane region" description="Helical" evidence="9">
    <location>
        <begin position="198"/>
        <end position="219"/>
    </location>
</feature>
<dbReference type="GO" id="GO:0005886">
    <property type="term" value="C:plasma membrane"/>
    <property type="evidence" value="ECO:0007669"/>
    <property type="project" value="UniProtKB-SubCell"/>
</dbReference>
<evidence type="ECO:0000256" key="1">
    <source>
        <dbReference type="ARBA" id="ARBA00004651"/>
    </source>
</evidence>
<keyword evidence="6 9" id="KW-1133">Transmembrane helix</keyword>
<feature type="transmembrane region" description="Helical" evidence="9">
    <location>
        <begin position="272"/>
        <end position="290"/>
    </location>
</feature>
<keyword evidence="2" id="KW-0813">Transport</keyword>
<feature type="transmembrane region" description="Helical" evidence="9">
    <location>
        <begin position="42"/>
        <end position="62"/>
    </location>
</feature>
<feature type="transmembrane region" description="Helical" evidence="9">
    <location>
        <begin position="100"/>
        <end position="123"/>
    </location>
</feature>
<keyword evidence="4 9" id="KW-0812">Transmembrane</keyword>
<keyword evidence="5" id="KW-0029">Amino-acid transport</keyword>
<proteinExistence type="inferred from homology"/>
<keyword evidence="7 9" id="KW-0472">Membrane</keyword>
<dbReference type="Pfam" id="PF02653">
    <property type="entry name" value="BPD_transp_2"/>
    <property type="match status" value="1"/>
</dbReference>
<keyword evidence="11" id="KW-1185">Reference proteome</keyword>
<dbReference type="GO" id="GO:0006865">
    <property type="term" value="P:amino acid transport"/>
    <property type="evidence" value="ECO:0007669"/>
    <property type="project" value="UniProtKB-KW"/>
</dbReference>
<name>A0A4D7BAS4_9HYPH</name>
<evidence type="ECO:0000256" key="2">
    <source>
        <dbReference type="ARBA" id="ARBA00022448"/>
    </source>
</evidence>
<evidence type="ECO:0000256" key="8">
    <source>
        <dbReference type="ARBA" id="ARBA00037998"/>
    </source>
</evidence>
<dbReference type="PANTHER" id="PTHR11795">
    <property type="entry name" value="BRANCHED-CHAIN AMINO ACID TRANSPORT SYSTEM PERMEASE PROTEIN LIVH"/>
    <property type="match status" value="1"/>
</dbReference>
<evidence type="ECO:0000256" key="5">
    <source>
        <dbReference type="ARBA" id="ARBA00022970"/>
    </source>
</evidence>
<dbReference type="Proteomes" id="UP000298781">
    <property type="component" value="Chromosome"/>
</dbReference>
<evidence type="ECO:0000256" key="4">
    <source>
        <dbReference type="ARBA" id="ARBA00022692"/>
    </source>
</evidence>
<reference evidence="10 11" key="1">
    <citation type="submission" date="2019-04" db="EMBL/GenBank/DDBJ databases">
        <title>Phreatobacter aquaticus sp. nov.</title>
        <authorList>
            <person name="Choi A."/>
        </authorList>
    </citation>
    <scope>NUCLEOTIDE SEQUENCE [LARGE SCALE GENOMIC DNA]</scope>
    <source>
        <strain evidence="10 11">KCTC 52518</strain>
    </source>
</reference>
<accession>A0A4D7BAS4</accession>
<evidence type="ECO:0000256" key="3">
    <source>
        <dbReference type="ARBA" id="ARBA00022475"/>
    </source>
</evidence>
<protein>
    <submittedName>
        <fullName evidence="10">Branched-chain amino acid ABC transporter permease</fullName>
    </submittedName>
</protein>
<dbReference type="OrthoDB" id="9807115at2"/>
<evidence type="ECO:0000256" key="6">
    <source>
        <dbReference type="ARBA" id="ARBA00022989"/>
    </source>
</evidence>
<dbReference type="KEGG" id="pstg:E8M01_28790"/>
<feature type="transmembrane region" description="Helical" evidence="9">
    <location>
        <begin position="12"/>
        <end position="35"/>
    </location>
</feature>
<dbReference type="InterPro" id="IPR001851">
    <property type="entry name" value="ABC_transp_permease"/>
</dbReference>
<feature type="transmembrane region" description="Helical" evidence="9">
    <location>
        <begin position="143"/>
        <end position="167"/>
    </location>
</feature>
<comment type="similarity">
    <text evidence="8">Belongs to the binding-protein-dependent transport system permease family. LivHM subfamily.</text>
</comment>
<feature type="transmembrane region" description="Helical" evidence="9">
    <location>
        <begin position="68"/>
        <end position="88"/>
    </location>
</feature>
<dbReference type="GO" id="GO:0022857">
    <property type="term" value="F:transmembrane transporter activity"/>
    <property type="evidence" value="ECO:0007669"/>
    <property type="project" value="InterPro"/>
</dbReference>
<comment type="subcellular location">
    <subcellularLocation>
        <location evidence="1">Cell membrane</location>
        <topology evidence="1">Multi-pass membrane protein</topology>
    </subcellularLocation>
</comment>
<evidence type="ECO:0000256" key="7">
    <source>
        <dbReference type="ARBA" id="ARBA00023136"/>
    </source>
</evidence>
<sequence length="298" mass="31359">MQLALTILMDGLIYASWLFVVALGLTLVFGVLKILNIAHGSLYAVGAYASASAVGLVASLGWAPGLSLLAMLVAAIGVALLVGPLLERGLLRLFYGRDEVVLLLVTYALFLILEDAVKLIWGVNPYYVSEPYQLFGNVAFGPLFYVGYDFALIGLAIICGLAVWFGLNRTVSGKIVLAVIHSREMSGSMGVNVDRVQWIAFTVGVFLAALGGAFTAPMISVQPGISVSVIIVSFAVVIIGGLGSIEGAAIGAIVVGLARAAAVHLMPEAELFSIYLVMAAVLIFRPEGLFQRAAARKI</sequence>
<gene>
    <name evidence="10" type="ORF">E8M01_28790</name>
</gene>
<dbReference type="CDD" id="cd06582">
    <property type="entry name" value="TM_PBP1_LivH_like"/>
    <property type="match status" value="1"/>
</dbReference>
<keyword evidence="3" id="KW-1003">Cell membrane</keyword>
<dbReference type="EMBL" id="CP039690">
    <property type="protein sequence ID" value="QCI67875.1"/>
    <property type="molecule type" value="Genomic_DNA"/>
</dbReference>
<dbReference type="InterPro" id="IPR052157">
    <property type="entry name" value="BCAA_transport_permease"/>
</dbReference>
<evidence type="ECO:0000313" key="10">
    <source>
        <dbReference type="EMBL" id="QCI67875.1"/>
    </source>
</evidence>
<evidence type="ECO:0000313" key="11">
    <source>
        <dbReference type="Proteomes" id="UP000298781"/>
    </source>
</evidence>
<organism evidence="10 11">
    <name type="scientific">Phreatobacter stygius</name>
    <dbReference type="NCBI Taxonomy" id="1940610"/>
    <lineage>
        <taxon>Bacteria</taxon>
        <taxon>Pseudomonadati</taxon>
        <taxon>Pseudomonadota</taxon>
        <taxon>Alphaproteobacteria</taxon>
        <taxon>Hyphomicrobiales</taxon>
        <taxon>Phreatobacteraceae</taxon>
        <taxon>Phreatobacter</taxon>
    </lineage>
</organism>
<dbReference type="PANTHER" id="PTHR11795:SF442">
    <property type="entry name" value="ABC TRANSPORTER ATP-BINDING PROTEIN"/>
    <property type="match status" value="1"/>
</dbReference>